<proteinExistence type="predicted"/>
<comment type="caution">
    <text evidence="8">The sequence shown here is derived from an EMBL/GenBank/DDBJ whole genome shotgun (WGS) entry which is preliminary data.</text>
</comment>
<dbReference type="Pfam" id="PF17917">
    <property type="entry name" value="RT_RNaseH"/>
    <property type="match status" value="1"/>
</dbReference>
<keyword evidence="5" id="KW-0378">Hydrolase</keyword>
<dbReference type="InterPro" id="IPR041373">
    <property type="entry name" value="RT_RNaseH"/>
</dbReference>
<keyword evidence="2" id="KW-0548">Nucleotidyltransferase</keyword>
<dbReference type="GO" id="GO:0016787">
    <property type="term" value="F:hydrolase activity"/>
    <property type="evidence" value="ECO:0007669"/>
    <property type="project" value="UniProtKB-KW"/>
</dbReference>
<name>A0A9Q3HMD6_9BASI</name>
<evidence type="ECO:0000256" key="5">
    <source>
        <dbReference type="ARBA" id="ARBA00022801"/>
    </source>
</evidence>
<keyword evidence="6" id="KW-0695">RNA-directed DNA polymerase</keyword>
<dbReference type="PANTHER" id="PTHR37984:SF5">
    <property type="entry name" value="PROTEIN NYNRIN-LIKE"/>
    <property type="match status" value="1"/>
</dbReference>
<gene>
    <name evidence="8" type="ORF">O181_050458</name>
</gene>
<dbReference type="Proteomes" id="UP000765509">
    <property type="component" value="Unassembled WGS sequence"/>
</dbReference>
<dbReference type="PANTHER" id="PTHR37984">
    <property type="entry name" value="PROTEIN CBG26694"/>
    <property type="match status" value="1"/>
</dbReference>
<dbReference type="GO" id="GO:0003964">
    <property type="term" value="F:RNA-directed DNA polymerase activity"/>
    <property type="evidence" value="ECO:0007669"/>
    <property type="project" value="UniProtKB-KW"/>
</dbReference>
<evidence type="ECO:0000256" key="4">
    <source>
        <dbReference type="ARBA" id="ARBA00022759"/>
    </source>
</evidence>
<feature type="domain" description="Reverse transcriptase RNase H-like" evidence="7">
    <location>
        <begin position="29"/>
        <end position="133"/>
    </location>
</feature>
<evidence type="ECO:0000313" key="9">
    <source>
        <dbReference type="Proteomes" id="UP000765509"/>
    </source>
</evidence>
<organism evidence="8 9">
    <name type="scientific">Austropuccinia psidii MF-1</name>
    <dbReference type="NCBI Taxonomy" id="1389203"/>
    <lineage>
        <taxon>Eukaryota</taxon>
        <taxon>Fungi</taxon>
        <taxon>Dikarya</taxon>
        <taxon>Basidiomycota</taxon>
        <taxon>Pucciniomycotina</taxon>
        <taxon>Pucciniomycetes</taxon>
        <taxon>Pucciniales</taxon>
        <taxon>Sphaerophragmiaceae</taxon>
        <taxon>Austropuccinia</taxon>
    </lineage>
</organism>
<dbReference type="AlphaFoldDB" id="A0A9Q3HMD6"/>
<keyword evidence="4" id="KW-0255">Endonuclease</keyword>
<dbReference type="InterPro" id="IPR050951">
    <property type="entry name" value="Retrovirus_Pol_polyprotein"/>
</dbReference>
<keyword evidence="1" id="KW-0808">Transferase</keyword>
<keyword evidence="9" id="KW-1185">Reference proteome</keyword>
<keyword evidence="3" id="KW-0540">Nuclease</keyword>
<dbReference type="GO" id="GO:0004519">
    <property type="term" value="F:endonuclease activity"/>
    <property type="evidence" value="ECO:0007669"/>
    <property type="project" value="UniProtKB-KW"/>
</dbReference>
<evidence type="ECO:0000256" key="2">
    <source>
        <dbReference type="ARBA" id="ARBA00022695"/>
    </source>
</evidence>
<reference evidence="8" key="1">
    <citation type="submission" date="2021-03" db="EMBL/GenBank/DDBJ databases">
        <title>Draft genome sequence of rust myrtle Austropuccinia psidii MF-1, a brazilian biotype.</title>
        <authorList>
            <person name="Quecine M.C."/>
            <person name="Pachon D.M.R."/>
            <person name="Bonatelli M.L."/>
            <person name="Correr F.H."/>
            <person name="Franceschini L.M."/>
            <person name="Leite T.F."/>
            <person name="Margarido G.R.A."/>
            <person name="Almeida C.A."/>
            <person name="Ferrarezi J.A."/>
            <person name="Labate C.A."/>
        </authorList>
    </citation>
    <scope>NUCLEOTIDE SEQUENCE</scope>
    <source>
        <strain evidence="8">MF-1</strain>
    </source>
</reference>
<accession>A0A9Q3HMD6</accession>
<protein>
    <recommendedName>
        <fullName evidence="7">Reverse transcriptase RNase H-like domain-containing protein</fullName>
    </recommendedName>
</protein>
<sequence>MTEERVKEYEELKNSLTTASFVLMLYWKLPFKLYIDACGEGLGAALHQTQIINEKPVEGPICSISRQMKPTEARDEPSQTGSLCLVWALEKLHYYLDGKVFDIITDSNAVKSLFNMKTANRHMLRWQVSIQEYRVNMTIVHKYCNIPKSSDGISRWALVNTAENPAWVPQE</sequence>
<dbReference type="EMBL" id="AVOT02021743">
    <property type="protein sequence ID" value="MBW0510743.1"/>
    <property type="molecule type" value="Genomic_DNA"/>
</dbReference>
<dbReference type="InterPro" id="IPR043502">
    <property type="entry name" value="DNA/RNA_pol_sf"/>
</dbReference>
<evidence type="ECO:0000313" key="8">
    <source>
        <dbReference type="EMBL" id="MBW0510743.1"/>
    </source>
</evidence>
<evidence type="ECO:0000256" key="3">
    <source>
        <dbReference type="ARBA" id="ARBA00022722"/>
    </source>
</evidence>
<dbReference type="SUPFAM" id="SSF56672">
    <property type="entry name" value="DNA/RNA polymerases"/>
    <property type="match status" value="1"/>
</dbReference>
<evidence type="ECO:0000256" key="6">
    <source>
        <dbReference type="ARBA" id="ARBA00022918"/>
    </source>
</evidence>
<dbReference type="OrthoDB" id="2208902at2759"/>
<evidence type="ECO:0000259" key="7">
    <source>
        <dbReference type="Pfam" id="PF17917"/>
    </source>
</evidence>
<evidence type="ECO:0000256" key="1">
    <source>
        <dbReference type="ARBA" id="ARBA00022679"/>
    </source>
</evidence>